<accession>A0A430JIK6</accession>
<dbReference type="Proteomes" id="UP000276128">
    <property type="component" value="Unassembled WGS sequence"/>
</dbReference>
<evidence type="ECO:0000256" key="2">
    <source>
        <dbReference type="ARBA" id="ARBA00023125"/>
    </source>
</evidence>
<dbReference type="Pfam" id="PF12833">
    <property type="entry name" value="HTH_18"/>
    <property type="match status" value="1"/>
</dbReference>
<dbReference type="RefSeq" id="WP_126140322.1">
    <property type="nucleotide sequence ID" value="NZ_RXHU01000015.1"/>
</dbReference>
<proteinExistence type="predicted"/>
<evidence type="ECO:0000256" key="1">
    <source>
        <dbReference type="ARBA" id="ARBA00023015"/>
    </source>
</evidence>
<dbReference type="SUPFAM" id="SSF51215">
    <property type="entry name" value="Regulatory protein AraC"/>
    <property type="match status" value="1"/>
</dbReference>
<dbReference type="PANTHER" id="PTHR43280:SF2">
    <property type="entry name" value="HTH-TYPE TRANSCRIPTIONAL REGULATOR EXSA"/>
    <property type="match status" value="1"/>
</dbReference>
<keyword evidence="3" id="KW-0804">Transcription</keyword>
<comment type="caution">
    <text evidence="5">The sequence shown here is derived from an EMBL/GenBank/DDBJ whole genome shotgun (WGS) entry which is preliminary data.</text>
</comment>
<dbReference type="Pfam" id="PF02311">
    <property type="entry name" value="AraC_binding"/>
    <property type="match status" value="1"/>
</dbReference>
<evidence type="ECO:0000313" key="6">
    <source>
        <dbReference type="Proteomes" id="UP000276128"/>
    </source>
</evidence>
<reference evidence="5 6" key="1">
    <citation type="submission" date="2018-12" db="EMBL/GenBank/DDBJ databases">
        <title>Bacillus ochoae sp. nov., Paenibacillus whitsoniae sp. nov., Paenibacillus spiritus sp. nov. Isolated from the Mars Exploration Rover during spacecraft assembly.</title>
        <authorList>
            <person name="Seuylemezian A."/>
            <person name="Vaishampayan P."/>
        </authorList>
    </citation>
    <scope>NUCLEOTIDE SEQUENCE [LARGE SCALE GENOMIC DNA]</scope>
    <source>
        <strain evidence="5 6">MER 54</strain>
    </source>
</reference>
<dbReference type="InterPro" id="IPR018060">
    <property type="entry name" value="HTH_AraC"/>
</dbReference>
<dbReference type="EMBL" id="RXHU01000015">
    <property type="protein sequence ID" value="RTE10859.1"/>
    <property type="molecule type" value="Genomic_DNA"/>
</dbReference>
<feature type="domain" description="HTH araC/xylS-type" evidence="4">
    <location>
        <begin position="177"/>
        <end position="275"/>
    </location>
</feature>
<keyword evidence="1" id="KW-0805">Transcription regulation</keyword>
<keyword evidence="6" id="KW-1185">Reference proteome</keyword>
<protein>
    <submittedName>
        <fullName evidence="5">AraC family transcriptional regulator</fullName>
    </submittedName>
</protein>
<dbReference type="InterPro" id="IPR020449">
    <property type="entry name" value="Tscrpt_reg_AraC-type_HTH"/>
</dbReference>
<gene>
    <name evidence="5" type="ORF">EJQ19_06250</name>
</gene>
<evidence type="ECO:0000256" key="3">
    <source>
        <dbReference type="ARBA" id="ARBA00023163"/>
    </source>
</evidence>
<dbReference type="InterPro" id="IPR009057">
    <property type="entry name" value="Homeodomain-like_sf"/>
</dbReference>
<evidence type="ECO:0000259" key="4">
    <source>
        <dbReference type="PROSITE" id="PS01124"/>
    </source>
</evidence>
<dbReference type="Gene3D" id="1.10.10.60">
    <property type="entry name" value="Homeodomain-like"/>
    <property type="match status" value="2"/>
</dbReference>
<dbReference type="PROSITE" id="PS01124">
    <property type="entry name" value="HTH_ARAC_FAMILY_2"/>
    <property type="match status" value="1"/>
</dbReference>
<dbReference type="GO" id="GO:0003700">
    <property type="term" value="F:DNA-binding transcription factor activity"/>
    <property type="evidence" value="ECO:0007669"/>
    <property type="project" value="InterPro"/>
</dbReference>
<dbReference type="PRINTS" id="PR00032">
    <property type="entry name" value="HTHARAC"/>
</dbReference>
<dbReference type="InterPro" id="IPR037923">
    <property type="entry name" value="HTH-like"/>
</dbReference>
<dbReference type="AlphaFoldDB" id="A0A430JIK6"/>
<dbReference type="SMART" id="SM00342">
    <property type="entry name" value="HTH_ARAC"/>
    <property type="match status" value="1"/>
</dbReference>
<keyword evidence="2" id="KW-0238">DNA-binding</keyword>
<evidence type="ECO:0000313" key="5">
    <source>
        <dbReference type="EMBL" id="RTE10859.1"/>
    </source>
</evidence>
<sequence>MHLRKIDTVNLTEALGEESGGGIHPYHEILFISEGVAALKWMGQDYLAPAPALFLLPPNTPHLLVKQSPACKIGYIELDMRCSADFLDLSHAALWNRMQSDKDPQLPELASIYESACRMWDSLSPQSPYKAIAEDLIMLDIRKLLLMIAYFLRARESQSIYISDSFQIKSDTNERIQTIIRYMESNYYKQITVNLLASHAHLEVSYFIRAFHKIVGKTPLQYLHDLRLNAAASFLQTTKMSVQHITEAVGFQSIHYFSRLFKQRFGVSPSLWRSRHTL</sequence>
<dbReference type="GO" id="GO:0043565">
    <property type="term" value="F:sequence-specific DNA binding"/>
    <property type="evidence" value="ECO:0007669"/>
    <property type="project" value="InterPro"/>
</dbReference>
<dbReference type="PANTHER" id="PTHR43280">
    <property type="entry name" value="ARAC-FAMILY TRANSCRIPTIONAL REGULATOR"/>
    <property type="match status" value="1"/>
</dbReference>
<dbReference type="InterPro" id="IPR003313">
    <property type="entry name" value="AraC-bd"/>
</dbReference>
<dbReference type="OrthoDB" id="2566489at2"/>
<organism evidence="5 6">
    <name type="scientific">Paenibacillus whitsoniae</name>
    <dbReference type="NCBI Taxonomy" id="2496558"/>
    <lineage>
        <taxon>Bacteria</taxon>
        <taxon>Bacillati</taxon>
        <taxon>Bacillota</taxon>
        <taxon>Bacilli</taxon>
        <taxon>Bacillales</taxon>
        <taxon>Paenibacillaceae</taxon>
        <taxon>Paenibacillus</taxon>
    </lineage>
</organism>
<dbReference type="SUPFAM" id="SSF46689">
    <property type="entry name" value="Homeodomain-like"/>
    <property type="match status" value="2"/>
</dbReference>
<name>A0A430JIK6_9BACL</name>